<evidence type="ECO:0000313" key="4">
    <source>
        <dbReference type="Proteomes" id="UP000596977"/>
    </source>
</evidence>
<evidence type="ECO:0000256" key="1">
    <source>
        <dbReference type="SAM" id="MobiDB-lite"/>
    </source>
</evidence>
<feature type="compositionally biased region" description="Basic and acidic residues" evidence="1">
    <location>
        <begin position="80"/>
        <end position="98"/>
    </location>
</feature>
<accession>A0A916R7H1</accession>
<dbReference type="EMBL" id="BMKB01000001">
    <property type="protein sequence ID" value="GGA40217.1"/>
    <property type="molecule type" value="Genomic_DNA"/>
</dbReference>
<sequence>MLGINPSAWRDATEAMGERQAAITLAAIYQKGAQINDAGGYLRRLTDRVRDGKFTTWPMIMALLRADLDSKASSGVSEIGGDRRDLARQHLDAEERRQSTVPVSDALRQSLEKPK</sequence>
<proteinExistence type="predicted"/>
<evidence type="ECO:0000313" key="3">
    <source>
        <dbReference type="EMBL" id="GGA40217.1"/>
    </source>
</evidence>
<protein>
    <recommendedName>
        <fullName evidence="2">Plasmid replication protein C C-terminal domain-containing protein</fullName>
    </recommendedName>
</protein>
<comment type="caution">
    <text evidence="3">The sequence shown here is derived from an EMBL/GenBank/DDBJ whole genome shotgun (WGS) entry which is preliminary data.</text>
</comment>
<dbReference type="Proteomes" id="UP000596977">
    <property type="component" value="Unassembled WGS sequence"/>
</dbReference>
<dbReference type="InterPro" id="IPR021760">
    <property type="entry name" value="RepC_C"/>
</dbReference>
<feature type="domain" description="Plasmid replication protein C C-terminal" evidence="2">
    <location>
        <begin position="1"/>
        <end position="66"/>
    </location>
</feature>
<name>A0A916R7H1_9HYPH</name>
<evidence type="ECO:0000259" key="2">
    <source>
        <dbReference type="Pfam" id="PF11800"/>
    </source>
</evidence>
<gene>
    <name evidence="3" type="ORF">GCM10011499_07170</name>
</gene>
<organism evidence="3 4">
    <name type="scientific">Pelagibacterium lentulum</name>
    <dbReference type="NCBI Taxonomy" id="2029865"/>
    <lineage>
        <taxon>Bacteria</taxon>
        <taxon>Pseudomonadati</taxon>
        <taxon>Pseudomonadota</taxon>
        <taxon>Alphaproteobacteria</taxon>
        <taxon>Hyphomicrobiales</taxon>
        <taxon>Devosiaceae</taxon>
        <taxon>Pelagibacterium</taxon>
    </lineage>
</organism>
<feature type="region of interest" description="Disordered" evidence="1">
    <location>
        <begin position="70"/>
        <end position="115"/>
    </location>
</feature>
<dbReference type="AlphaFoldDB" id="A0A916R7H1"/>
<reference evidence="3 4" key="1">
    <citation type="journal article" date="2014" name="Int. J. Syst. Evol. Microbiol.">
        <title>Complete genome sequence of Corynebacterium casei LMG S-19264T (=DSM 44701T), isolated from a smear-ripened cheese.</title>
        <authorList>
            <consortium name="US DOE Joint Genome Institute (JGI-PGF)"/>
            <person name="Walter F."/>
            <person name="Albersmeier A."/>
            <person name="Kalinowski J."/>
            <person name="Ruckert C."/>
        </authorList>
    </citation>
    <scope>NUCLEOTIDE SEQUENCE [LARGE SCALE GENOMIC DNA]</scope>
    <source>
        <strain evidence="3 4">CGMCC 1.15896</strain>
    </source>
</reference>
<dbReference type="Pfam" id="PF11800">
    <property type="entry name" value="RP-C_C"/>
    <property type="match status" value="1"/>
</dbReference>
<keyword evidence="4" id="KW-1185">Reference proteome</keyword>